<gene>
    <name evidence="1" type="ORF">M9H77_15536</name>
</gene>
<evidence type="ECO:0000313" key="2">
    <source>
        <dbReference type="Proteomes" id="UP001060085"/>
    </source>
</evidence>
<dbReference type="Proteomes" id="UP001060085">
    <property type="component" value="Linkage Group LG04"/>
</dbReference>
<sequence>MEGAVMSLKRGIGCSTAAVVLICALFVMIPQVSSVRYIVGANMGWSPTVNYTIWAQGKHFYNGDWLFFVYDRNQQNVLEVNKTNFETCNTEHFLHNWTTGAGRDVVPLNITKTYYFVSGNGFCYSGMKLAIHVEKPPPPPSSLPQKSGSSPSLLSKVGGQMILMPVLFAAAAAWDSFLLFW</sequence>
<accession>A0ACC0AXJ0</accession>
<evidence type="ECO:0000313" key="1">
    <source>
        <dbReference type="EMBL" id="KAI5665683.1"/>
    </source>
</evidence>
<protein>
    <submittedName>
        <fullName evidence="1">Uncharacterized protein</fullName>
    </submittedName>
</protein>
<comment type="caution">
    <text evidence="1">The sequence shown here is derived from an EMBL/GenBank/DDBJ whole genome shotgun (WGS) entry which is preliminary data.</text>
</comment>
<proteinExistence type="predicted"/>
<keyword evidence="2" id="KW-1185">Reference proteome</keyword>
<name>A0ACC0AXJ0_CATRO</name>
<organism evidence="1 2">
    <name type="scientific">Catharanthus roseus</name>
    <name type="common">Madagascar periwinkle</name>
    <name type="synonym">Vinca rosea</name>
    <dbReference type="NCBI Taxonomy" id="4058"/>
    <lineage>
        <taxon>Eukaryota</taxon>
        <taxon>Viridiplantae</taxon>
        <taxon>Streptophyta</taxon>
        <taxon>Embryophyta</taxon>
        <taxon>Tracheophyta</taxon>
        <taxon>Spermatophyta</taxon>
        <taxon>Magnoliopsida</taxon>
        <taxon>eudicotyledons</taxon>
        <taxon>Gunneridae</taxon>
        <taxon>Pentapetalae</taxon>
        <taxon>asterids</taxon>
        <taxon>lamiids</taxon>
        <taxon>Gentianales</taxon>
        <taxon>Apocynaceae</taxon>
        <taxon>Rauvolfioideae</taxon>
        <taxon>Vinceae</taxon>
        <taxon>Catharanthinae</taxon>
        <taxon>Catharanthus</taxon>
    </lineage>
</organism>
<reference evidence="2" key="1">
    <citation type="journal article" date="2023" name="Nat. Plants">
        <title>Single-cell RNA sequencing provides a high-resolution roadmap for understanding the multicellular compartmentation of specialized metabolism.</title>
        <authorList>
            <person name="Sun S."/>
            <person name="Shen X."/>
            <person name="Li Y."/>
            <person name="Li Y."/>
            <person name="Wang S."/>
            <person name="Li R."/>
            <person name="Zhang H."/>
            <person name="Shen G."/>
            <person name="Guo B."/>
            <person name="Wei J."/>
            <person name="Xu J."/>
            <person name="St-Pierre B."/>
            <person name="Chen S."/>
            <person name="Sun C."/>
        </authorList>
    </citation>
    <scope>NUCLEOTIDE SEQUENCE [LARGE SCALE GENOMIC DNA]</scope>
</reference>
<dbReference type="EMBL" id="CM044704">
    <property type="protein sequence ID" value="KAI5665683.1"/>
    <property type="molecule type" value="Genomic_DNA"/>
</dbReference>